<gene>
    <name evidence="3" type="ORF">H9757_00260</name>
</gene>
<feature type="region of interest" description="Disordered" evidence="1">
    <location>
        <begin position="208"/>
        <end position="300"/>
    </location>
</feature>
<dbReference type="Proteomes" id="UP000823894">
    <property type="component" value="Unassembled WGS sequence"/>
</dbReference>
<evidence type="ECO:0000313" key="4">
    <source>
        <dbReference type="Proteomes" id="UP000823894"/>
    </source>
</evidence>
<evidence type="ECO:0000256" key="2">
    <source>
        <dbReference type="SAM" id="Phobius"/>
    </source>
</evidence>
<reference evidence="3" key="2">
    <citation type="submission" date="2021-04" db="EMBL/GenBank/DDBJ databases">
        <authorList>
            <person name="Gilroy R."/>
        </authorList>
    </citation>
    <scope>NUCLEOTIDE SEQUENCE</scope>
    <source>
        <strain evidence="3">ChiGjej1B1-1692</strain>
    </source>
</reference>
<accession>A0A9D2NU23</accession>
<sequence length="300" mass="33280">MRYDYGYSYNYDMSNSVFAALMSIYLIIFMVALIFWIVEYVFFAIGLYTIAKRMGRNYPWLAFIPFARKYLHGELAGTIELKTRKIKNPGVWKLVLPIIAGAAFSLFMIILMVALGIGTFMAVGSYGYGISGGTIMLAVVLLLIAAVVSVLYQAVYKVLCVLINIQIYDRFTTHNMGIVHAVLSAVVPLYEAFCLFVMRHKEFNPGMEPKLTPPPAPLPPVYPGSPVPPEAGQPVNGQPVQPETAQSEEHPTAPVSERYTYAAEESESAAPAQEQPETEVPVRESGSENEAEQQKNDNMF</sequence>
<comment type="caution">
    <text evidence="3">The sequence shown here is derived from an EMBL/GenBank/DDBJ whole genome shotgun (WGS) entry which is preliminary data.</text>
</comment>
<keyword evidence="2" id="KW-0472">Membrane</keyword>
<proteinExistence type="predicted"/>
<dbReference type="EMBL" id="DWWK01000005">
    <property type="protein sequence ID" value="HJC37493.1"/>
    <property type="molecule type" value="Genomic_DNA"/>
</dbReference>
<evidence type="ECO:0000256" key="1">
    <source>
        <dbReference type="SAM" id="MobiDB-lite"/>
    </source>
</evidence>
<protein>
    <submittedName>
        <fullName evidence="3">RNA-binding protein</fullName>
    </submittedName>
</protein>
<organism evidence="3 4">
    <name type="scientific">Candidatus Mediterraneibacter faecigallinarum</name>
    <dbReference type="NCBI Taxonomy" id="2838669"/>
    <lineage>
        <taxon>Bacteria</taxon>
        <taxon>Bacillati</taxon>
        <taxon>Bacillota</taxon>
        <taxon>Clostridia</taxon>
        <taxon>Lachnospirales</taxon>
        <taxon>Lachnospiraceae</taxon>
        <taxon>Mediterraneibacter</taxon>
    </lineage>
</organism>
<feature type="transmembrane region" description="Helical" evidence="2">
    <location>
        <begin position="177"/>
        <end position="198"/>
    </location>
</feature>
<dbReference type="AlphaFoldDB" id="A0A9D2NU23"/>
<reference evidence="3" key="1">
    <citation type="journal article" date="2021" name="PeerJ">
        <title>Extensive microbial diversity within the chicken gut microbiome revealed by metagenomics and culture.</title>
        <authorList>
            <person name="Gilroy R."/>
            <person name="Ravi A."/>
            <person name="Getino M."/>
            <person name="Pursley I."/>
            <person name="Horton D.L."/>
            <person name="Alikhan N.F."/>
            <person name="Baker D."/>
            <person name="Gharbi K."/>
            <person name="Hall N."/>
            <person name="Watson M."/>
            <person name="Adriaenssens E.M."/>
            <person name="Foster-Nyarko E."/>
            <person name="Jarju S."/>
            <person name="Secka A."/>
            <person name="Antonio M."/>
            <person name="Oren A."/>
            <person name="Chaudhuri R.R."/>
            <person name="La Ragione R."/>
            <person name="Hildebrand F."/>
            <person name="Pallen M.J."/>
        </authorList>
    </citation>
    <scope>NUCLEOTIDE SEQUENCE</scope>
    <source>
        <strain evidence="3">ChiGjej1B1-1692</strain>
    </source>
</reference>
<feature type="transmembrane region" description="Helical" evidence="2">
    <location>
        <begin position="94"/>
        <end position="123"/>
    </location>
</feature>
<feature type="transmembrane region" description="Helical" evidence="2">
    <location>
        <begin position="20"/>
        <end position="48"/>
    </location>
</feature>
<name>A0A9D2NU23_9FIRM</name>
<keyword evidence="2" id="KW-0812">Transmembrane</keyword>
<feature type="compositionally biased region" description="Low complexity" evidence="1">
    <location>
        <begin position="259"/>
        <end position="279"/>
    </location>
</feature>
<evidence type="ECO:0000313" key="3">
    <source>
        <dbReference type="EMBL" id="HJC37493.1"/>
    </source>
</evidence>
<feature type="compositionally biased region" description="Polar residues" evidence="1">
    <location>
        <begin position="235"/>
        <end position="245"/>
    </location>
</feature>
<feature type="compositionally biased region" description="Pro residues" evidence="1">
    <location>
        <begin position="211"/>
        <end position="231"/>
    </location>
</feature>
<keyword evidence="2" id="KW-1133">Transmembrane helix</keyword>
<feature type="transmembrane region" description="Helical" evidence="2">
    <location>
        <begin position="135"/>
        <end position="156"/>
    </location>
</feature>